<comment type="caution">
    <text evidence="2">The sequence shown here is derived from an EMBL/GenBank/DDBJ whole genome shotgun (WGS) entry which is preliminary data.</text>
</comment>
<evidence type="ECO:0000313" key="2">
    <source>
        <dbReference type="EMBL" id="KAF5870261.1"/>
    </source>
</evidence>
<accession>A0A8H6AMU0</accession>
<dbReference type="Proteomes" id="UP000531561">
    <property type="component" value="Unassembled WGS sequence"/>
</dbReference>
<protein>
    <submittedName>
        <fullName evidence="2">Uncharacterized protein</fullName>
    </submittedName>
</protein>
<feature type="region of interest" description="Disordered" evidence="1">
    <location>
        <begin position="1"/>
        <end position="24"/>
    </location>
</feature>
<dbReference type="EMBL" id="JABFCT010000014">
    <property type="protein sequence ID" value="KAF5870261.1"/>
    <property type="molecule type" value="Genomic_DNA"/>
</dbReference>
<sequence length="87" mass="10413">MCVMKDNEDNNDNEDNEDKSSRIRNTDKKRIRIYQLEFSASSILSTSSRTNFQLLEVRHFVKKPHEQETRDKTQVFPIESFFQAWNV</sequence>
<reference evidence="2 3" key="1">
    <citation type="journal article" date="2020" name="Phytopathology">
        <title>A high-quality genome resource of Botrytis fragariae, a new and rapidly spreading fungal pathogen causing strawberry gray mold in the U.S.A.</title>
        <authorList>
            <person name="Wu Y."/>
            <person name="Saski C.A."/>
            <person name="Schnabel G."/>
            <person name="Xiao S."/>
            <person name="Hu M."/>
        </authorList>
    </citation>
    <scope>NUCLEOTIDE SEQUENCE [LARGE SCALE GENOMIC DNA]</scope>
    <source>
        <strain evidence="2 3">BVB16</strain>
    </source>
</reference>
<dbReference type="GeneID" id="59263677"/>
<dbReference type="AlphaFoldDB" id="A0A8H6AMU0"/>
<proteinExistence type="predicted"/>
<dbReference type="OrthoDB" id="3548272at2759"/>
<evidence type="ECO:0000313" key="3">
    <source>
        <dbReference type="Proteomes" id="UP000531561"/>
    </source>
</evidence>
<organism evidence="2 3">
    <name type="scientific">Botrytis fragariae</name>
    <dbReference type="NCBI Taxonomy" id="1964551"/>
    <lineage>
        <taxon>Eukaryota</taxon>
        <taxon>Fungi</taxon>
        <taxon>Dikarya</taxon>
        <taxon>Ascomycota</taxon>
        <taxon>Pezizomycotina</taxon>
        <taxon>Leotiomycetes</taxon>
        <taxon>Helotiales</taxon>
        <taxon>Sclerotiniaceae</taxon>
        <taxon>Botrytis</taxon>
    </lineage>
</organism>
<dbReference type="RefSeq" id="XP_037189208.1">
    <property type="nucleotide sequence ID" value="XM_037339985.1"/>
</dbReference>
<name>A0A8H6AMU0_9HELO</name>
<keyword evidence="3" id="KW-1185">Reference proteome</keyword>
<evidence type="ECO:0000256" key="1">
    <source>
        <dbReference type="SAM" id="MobiDB-lite"/>
    </source>
</evidence>
<gene>
    <name evidence="2" type="ORF">Bfra_009644</name>
</gene>